<organism evidence="1 2">
    <name type="scientific">Sulfurimonas lithotrophica</name>
    <dbReference type="NCBI Taxonomy" id="2590022"/>
    <lineage>
        <taxon>Bacteria</taxon>
        <taxon>Pseudomonadati</taxon>
        <taxon>Campylobacterota</taxon>
        <taxon>Epsilonproteobacteria</taxon>
        <taxon>Campylobacterales</taxon>
        <taxon>Sulfurimonadaceae</taxon>
        <taxon>Sulfurimonas</taxon>
    </lineage>
</organism>
<dbReference type="KEGG" id="sulg:FJR48_09355"/>
<keyword evidence="2" id="KW-1185">Reference proteome</keyword>
<evidence type="ECO:0000313" key="1">
    <source>
        <dbReference type="EMBL" id="QFR49922.1"/>
    </source>
</evidence>
<dbReference type="RefSeq" id="WP_152307870.1">
    <property type="nucleotide sequence ID" value="NZ_CP043617.1"/>
</dbReference>
<accession>A0A5P8P2I1</accession>
<evidence type="ECO:0000313" key="2">
    <source>
        <dbReference type="Proteomes" id="UP000326944"/>
    </source>
</evidence>
<dbReference type="AlphaFoldDB" id="A0A5P8P2I1"/>
<dbReference type="EMBL" id="CP043617">
    <property type="protein sequence ID" value="QFR49922.1"/>
    <property type="molecule type" value="Genomic_DNA"/>
</dbReference>
<gene>
    <name evidence="1" type="ORF">FJR48_09355</name>
</gene>
<name>A0A5P8P2I1_9BACT</name>
<proteinExistence type="predicted"/>
<sequence>MIIIGHRFIPSFLQEHGSFYHIPNIEAIKNTPPNSYIFLEYSEENLDIIEHMRNNSISFCLKVEDITQIIYATNLGASFILVDRDLAKTAQDLANNYLFDAKILVNIDKDEDIEEFALLGIDGILYTDAIIKINS</sequence>
<protein>
    <submittedName>
        <fullName evidence="1">Uncharacterized protein</fullName>
    </submittedName>
</protein>
<dbReference type="Proteomes" id="UP000326944">
    <property type="component" value="Chromosome"/>
</dbReference>
<reference evidence="1 2" key="1">
    <citation type="submission" date="2019-09" db="EMBL/GenBank/DDBJ databases">
        <title>Sulfurimonas gotlandica sp. nov., a chemoautotrophic and psychrotolerant epsilonproteobacterium isolated from a pelagic redoxcline, and an emended description of the genus Sulfurimonas.</title>
        <authorList>
            <person name="Wang S."/>
            <person name="Jiang L."/>
            <person name="Shao S."/>
        </authorList>
    </citation>
    <scope>NUCLEOTIDE SEQUENCE [LARGE SCALE GENOMIC DNA]</scope>
    <source>
        <strain evidence="1 2">GYSZ_1</strain>
    </source>
</reference>
<dbReference type="OrthoDB" id="5339711at2"/>